<dbReference type="EMBL" id="KN818234">
    <property type="protein sequence ID" value="KIL66873.1"/>
    <property type="molecule type" value="Genomic_DNA"/>
</dbReference>
<feature type="region of interest" description="Disordered" evidence="1">
    <location>
        <begin position="1"/>
        <end position="24"/>
    </location>
</feature>
<gene>
    <name evidence="3" type="ORF">M378DRAFT_353758</name>
</gene>
<evidence type="ECO:0008006" key="5">
    <source>
        <dbReference type="Google" id="ProtNLM"/>
    </source>
</evidence>
<keyword evidence="2" id="KW-0472">Membrane</keyword>
<keyword evidence="4" id="KW-1185">Reference proteome</keyword>
<keyword evidence="2" id="KW-1133">Transmembrane helix</keyword>
<feature type="transmembrane region" description="Helical" evidence="2">
    <location>
        <begin position="97"/>
        <end position="115"/>
    </location>
</feature>
<reference evidence="3 4" key="1">
    <citation type="submission" date="2014-04" db="EMBL/GenBank/DDBJ databases">
        <title>Evolutionary Origins and Diversification of the Mycorrhizal Mutualists.</title>
        <authorList>
            <consortium name="DOE Joint Genome Institute"/>
            <consortium name="Mycorrhizal Genomics Consortium"/>
            <person name="Kohler A."/>
            <person name="Kuo A."/>
            <person name="Nagy L.G."/>
            <person name="Floudas D."/>
            <person name="Copeland A."/>
            <person name="Barry K.W."/>
            <person name="Cichocki N."/>
            <person name="Veneault-Fourrey C."/>
            <person name="LaButti K."/>
            <person name="Lindquist E.A."/>
            <person name="Lipzen A."/>
            <person name="Lundell T."/>
            <person name="Morin E."/>
            <person name="Murat C."/>
            <person name="Riley R."/>
            <person name="Ohm R."/>
            <person name="Sun H."/>
            <person name="Tunlid A."/>
            <person name="Henrissat B."/>
            <person name="Grigoriev I.V."/>
            <person name="Hibbett D.S."/>
            <person name="Martin F."/>
        </authorList>
    </citation>
    <scope>NUCLEOTIDE SEQUENCE [LARGE SCALE GENOMIC DNA]</scope>
    <source>
        <strain evidence="3 4">Koide BX008</strain>
    </source>
</reference>
<feature type="compositionally biased region" description="Basic and acidic residues" evidence="1">
    <location>
        <begin position="7"/>
        <end position="22"/>
    </location>
</feature>
<evidence type="ECO:0000256" key="2">
    <source>
        <dbReference type="SAM" id="Phobius"/>
    </source>
</evidence>
<organism evidence="3 4">
    <name type="scientific">Amanita muscaria (strain Koide BX008)</name>
    <dbReference type="NCBI Taxonomy" id="946122"/>
    <lineage>
        <taxon>Eukaryota</taxon>
        <taxon>Fungi</taxon>
        <taxon>Dikarya</taxon>
        <taxon>Basidiomycota</taxon>
        <taxon>Agaricomycotina</taxon>
        <taxon>Agaricomycetes</taxon>
        <taxon>Agaricomycetidae</taxon>
        <taxon>Agaricales</taxon>
        <taxon>Pluteineae</taxon>
        <taxon>Amanitaceae</taxon>
        <taxon>Amanita</taxon>
    </lineage>
</organism>
<keyword evidence="2" id="KW-0812">Transmembrane</keyword>
<dbReference type="HOGENOM" id="CLU_1895633_0_0_1"/>
<accession>A0A0C2XDF4</accession>
<proteinExistence type="predicted"/>
<name>A0A0C2XDF4_AMAMK</name>
<protein>
    <recommendedName>
        <fullName evidence="5">Transmembrane protein</fullName>
    </recommendedName>
</protein>
<evidence type="ECO:0000313" key="4">
    <source>
        <dbReference type="Proteomes" id="UP000054549"/>
    </source>
</evidence>
<evidence type="ECO:0000256" key="1">
    <source>
        <dbReference type="SAM" id="MobiDB-lite"/>
    </source>
</evidence>
<dbReference type="AlphaFoldDB" id="A0A0C2XDF4"/>
<evidence type="ECO:0000313" key="3">
    <source>
        <dbReference type="EMBL" id="KIL66873.1"/>
    </source>
</evidence>
<dbReference type="InParanoid" id="A0A0C2XDF4"/>
<sequence>MVVPTQLREEEALDHNHNDRDTTTNQLRLRRNPTEKMPRNHQGGIYDRLENGGAGGLSIRLGEILGGRGERRNNGQEYNGYGGGPGGERIRFTWKKLFIGAVVFVGLVWVVGPRMRRGWGANEHKDKRNGHDTF</sequence>
<dbReference type="Proteomes" id="UP000054549">
    <property type="component" value="Unassembled WGS sequence"/>
</dbReference>